<dbReference type="PROSITE" id="PS00383">
    <property type="entry name" value="TYR_PHOSPHATASE_1"/>
    <property type="match status" value="1"/>
</dbReference>
<evidence type="ECO:0000256" key="2">
    <source>
        <dbReference type="ARBA" id="ARBA00004496"/>
    </source>
</evidence>
<dbReference type="InterPro" id="IPR000387">
    <property type="entry name" value="Tyr_Pase_dom"/>
</dbReference>
<evidence type="ECO:0000313" key="14">
    <source>
        <dbReference type="Proteomes" id="UP001168821"/>
    </source>
</evidence>
<dbReference type="PANTHER" id="PTHR45848:SF4">
    <property type="entry name" value="DUAL SPECIFICITY PROTEIN PHOSPHATASE 12"/>
    <property type="match status" value="1"/>
</dbReference>
<dbReference type="InterPro" id="IPR016130">
    <property type="entry name" value="Tyr_Pase_AS"/>
</dbReference>
<dbReference type="Gene3D" id="3.90.190.10">
    <property type="entry name" value="Protein tyrosine phosphatase superfamily"/>
    <property type="match status" value="1"/>
</dbReference>
<evidence type="ECO:0000259" key="11">
    <source>
        <dbReference type="PROSITE" id="PS50054"/>
    </source>
</evidence>
<evidence type="ECO:0000256" key="10">
    <source>
        <dbReference type="ARBA" id="ARBA00051722"/>
    </source>
</evidence>
<dbReference type="PROSITE" id="PS50056">
    <property type="entry name" value="TYR_PHOSPHATASE_2"/>
    <property type="match status" value="1"/>
</dbReference>
<evidence type="ECO:0000256" key="3">
    <source>
        <dbReference type="ARBA" id="ARBA00008601"/>
    </source>
</evidence>
<dbReference type="PANTHER" id="PTHR45848">
    <property type="entry name" value="DUAL SPECIFICITY PROTEIN PHOSPHATASE 12 FAMILY MEMBER"/>
    <property type="match status" value="1"/>
</dbReference>
<comment type="catalytic activity">
    <reaction evidence="9">
        <text>O-phospho-L-threonyl-[protein] + H2O = L-threonyl-[protein] + phosphate</text>
        <dbReference type="Rhea" id="RHEA:47004"/>
        <dbReference type="Rhea" id="RHEA-COMP:11060"/>
        <dbReference type="Rhea" id="RHEA-COMP:11605"/>
        <dbReference type="ChEBI" id="CHEBI:15377"/>
        <dbReference type="ChEBI" id="CHEBI:30013"/>
        <dbReference type="ChEBI" id="CHEBI:43474"/>
        <dbReference type="ChEBI" id="CHEBI:61977"/>
        <dbReference type="EC" id="3.1.3.16"/>
    </reaction>
</comment>
<evidence type="ECO:0000256" key="8">
    <source>
        <dbReference type="ARBA" id="ARBA00047761"/>
    </source>
</evidence>
<dbReference type="Proteomes" id="UP001168821">
    <property type="component" value="Unassembled WGS sequence"/>
</dbReference>
<evidence type="ECO:0000256" key="1">
    <source>
        <dbReference type="ARBA" id="ARBA00004123"/>
    </source>
</evidence>
<comment type="subcellular location">
    <subcellularLocation>
        <location evidence="2">Cytoplasm</location>
    </subcellularLocation>
    <subcellularLocation>
        <location evidence="1">Nucleus</location>
    </subcellularLocation>
</comment>
<dbReference type="PROSITE" id="PS00028">
    <property type="entry name" value="ZINC_FINGER_C2H2_1"/>
    <property type="match status" value="1"/>
</dbReference>
<dbReference type="SMART" id="SM00195">
    <property type="entry name" value="DSPc"/>
    <property type="match status" value="1"/>
</dbReference>
<dbReference type="InterPro" id="IPR013087">
    <property type="entry name" value="Znf_C2H2_type"/>
</dbReference>
<dbReference type="SMART" id="SM00355">
    <property type="entry name" value="ZnF_C2H2"/>
    <property type="match status" value="3"/>
</dbReference>
<dbReference type="GO" id="GO:0004725">
    <property type="term" value="F:protein tyrosine phosphatase activity"/>
    <property type="evidence" value="ECO:0007669"/>
    <property type="project" value="UniProtKB-EC"/>
</dbReference>
<keyword evidence="14" id="KW-1185">Reference proteome</keyword>
<organism evidence="13 14">
    <name type="scientific">Zophobas morio</name>
    <dbReference type="NCBI Taxonomy" id="2755281"/>
    <lineage>
        <taxon>Eukaryota</taxon>
        <taxon>Metazoa</taxon>
        <taxon>Ecdysozoa</taxon>
        <taxon>Arthropoda</taxon>
        <taxon>Hexapoda</taxon>
        <taxon>Insecta</taxon>
        <taxon>Pterygota</taxon>
        <taxon>Neoptera</taxon>
        <taxon>Endopterygota</taxon>
        <taxon>Coleoptera</taxon>
        <taxon>Polyphaga</taxon>
        <taxon>Cucujiformia</taxon>
        <taxon>Tenebrionidae</taxon>
        <taxon>Zophobas</taxon>
    </lineage>
</organism>
<dbReference type="CDD" id="cd14498">
    <property type="entry name" value="DSP"/>
    <property type="match status" value="1"/>
</dbReference>
<dbReference type="InterPro" id="IPR029021">
    <property type="entry name" value="Prot-tyrosine_phosphatase-like"/>
</dbReference>
<evidence type="ECO:0000256" key="7">
    <source>
        <dbReference type="ARBA" id="ARBA00023242"/>
    </source>
</evidence>
<keyword evidence="5" id="KW-0378">Hydrolase</keyword>
<reference evidence="13" key="1">
    <citation type="journal article" date="2023" name="G3 (Bethesda)">
        <title>Whole genome assemblies of Zophobas morio and Tenebrio molitor.</title>
        <authorList>
            <person name="Kaur S."/>
            <person name="Stinson S.A."/>
            <person name="diCenzo G.C."/>
        </authorList>
    </citation>
    <scope>NUCLEOTIDE SEQUENCE</scope>
    <source>
        <strain evidence="13">QUZm001</strain>
    </source>
</reference>
<evidence type="ECO:0000256" key="9">
    <source>
        <dbReference type="ARBA" id="ARBA00048336"/>
    </source>
</evidence>
<keyword evidence="4" id="KW-0963">Cytoplasm</keyword>
<dbReference type="InterPro" id="IPR020422">
    <property type="entry name" value="TYR_PHOSPHATASE_DUAL_dom"/>
</dbReference>
<comment type="caution">
    <text evidence="13">The sequence shown here is derived from an EMBL/GenBank/DDBJ whole genome shotgun (WGS) entry which is preliminary data.</text>
</comment>
<gene>
    <name evidence="13" type="ORF">Zmor_015401</name>
</gene>
<comment type="similarity">
    <text evidence="3">Belongs to the protein-tyrosine phosphatase family. Non-receptor class dual specificity subfamily.</text>
</comment>
<proteinExistence type="inferred from homology"/>
<keyword evidence="7" id="KW-0539">Nucleus</keyword>
<dbReference type="SUPFAM" id="SSF52799">
    <property type="entry name" value="(Phosphotyrosine protein) phosphatases II"/>
    <property type="match status" value="1"/>
</dbReference>
<dbReference type="AlphaFoldDB" id="A0AA38MH70"/>
<evidence type="ECO:0000256" key="4">
    <source>
        <dbReference type="ARBA" id="ARBA00022490"/>
    </source>
</evidence>
<evidence type="ECO:0008006" key="15">
    <source>
        <dbReference type="Google" id="ProtNLM"/>
    </source>
</evidence>
<evidence type="ECO:0000256" key="6">
    <source>
        <dbReference type="ARBA" id="ARBA00022912"/>
    </source>
</evidence>
<dbReference type="GO" id="GO:0008138">
    <property type="term" value="F:protein tyrosine/serine/threonine phosphatase activity"/>
    <property type="evidence" value="ECO:0007669"/>
    <property type="project" value="TreeGrafter"/>
</dbReference>
<protein>
    <recommendedName>
        <fullName evidence="15">Protein-tyrosine-phosphatase</fullName>
    </recommendedName>
</protein>
<dbReference type="FunFam" id="3.90.190.10:FF:000056">
    <property type="entry name" value="Dual specificity phosphatase 12"/>
    <property type="match status" value="1"/>
</dbReference>
<evidence type="ECO:0000256" key="5">
    <source>
        <dbReference type="ARBA" id="ARBA00022801"/>
    </source>
</evidence>
<name>A0AA38MH70_9CUCU</name>
<dbReference type="PROSITE" id="PS50054">
    <property type="entry name" value="TYR_PHOSPHATASE_DUAL"/>
    <property type="match status" value="1"/>
</dbReference>
<evidence type="ECO:0000259" key="12">
    <source>
        <dbReference type="PROSITE" id="PS50056"/>
    </source>
</evidence>
<feature type="domain" description="Tyrosine specific protein phosphatases" evidence="12">
    <location>
        <begin position="371"/>
        <end position="431"/>
    </location>
</feature>
<accession>A0AA38MH70</accession>
<dbReference type="GO" id="GO:0004722">
    <property type="term" value="F:protein serine/threonine phosphatase activity"/>
    <property type="evidence" value="ECO:0007669"/>
    <property type="project" value="UniProtKB-EC"/>
</dbReference>
<dbReference type="InterPro" id="IPR000340">
    <property type="entry name" value="Dual-sp_phosphatase_cat-dom"/>
</dbReference>
<sequence length="688" mass="78247">MDHPDQVSSGTCTHCGKRFASCKLKNRHIKRIHGMVAQDTRRSHVLCPLCKEGNGLKTYENLRHHIEQIHEVPIEHVKFEFSSEQQYEGWKNAEKVEAKYAKYRTTSCKSYTTVNYECNRSNTKGYESNYCKRTEKAGGTIKIPGVCPSKLIVKIHSGGEITVDYWRTHVGHQEDELRCQHLSTVDKNMVVEKLKSGISIDKILEDTRKQEGPKLERINLLNKKDIAYLSNKHNIEKKQESKNKKTAENFEQNSQIGVNHQEKTVQKEVDEVPEPNSRIIKTEYLMNWIAKLNDETFGSFWEDIQGAMRKADQKKPNLYLGCRQAAENVNILNKHKITHILTIEDKRLSPKITNNESFTTKFIFLYDLLNQNLLNHLEDTYAFILEGMLKGTVLVHCLMGVSRSASVVIAFMMKKYQLTYEEAYEKVNQKRRIYPNPGFEAQLKLYEAVGCQLEAKDISNKLFRLYIAAREINSHGFLSQEFLDLFTPDPGVTAKTEFNSEQCAYFCSQCSRGLATESSLIPHKNNDEICEKSYFVMPIAWMKDASKTIKYTLFCPNCDTKVGSFSWGEDGIQCECSFKISPAFCLTAPQRHSARSCWGAKEIVAADPEHSGHRAVAEGCCACVRACCLSVVINVGKQRKMLCLGGIRIHVSLHSGQFTIQASLPGVCYMFKPSTSTKQDVNQVTGEQ</sequence>
<dbReference type="GO" id="GO:0005737">
    <property type="term" value="C:cytoplasm"/>
    <property type="evidence" value="ECO:0007669"/>
    <property type="project" value="UniProtKB-SubCell"/>
</dbReference>
<comment type="catalytic activity">
    <reaction evidence="8">
        <text>O-phospho-L-seryl-[protein] + H2O = L-seryl-[protein] + phosphate</text>
        <dbReference type="Rhea" id="RHEA:20629"/>
        <dbReference type="Rhea" id="RHEA-COMP:9863"/>
        <dbReference type="Rhea" id="RHEA-COMP:11604"/>
        <dbReference type="ChEBI" id="CHEBI:15377"/>
        <dbReference type="ChEBI" id="CHEBI:29999"/>
        <dbReference type="ChEBI" id="CHEBI:43474"/>
        <dbReference type="ChEBI" id="CHEBI:83421"/>
        <dbReference type="EC" id="3.1.3.16"/>
    </reaction>
</comment>
<dbReference type="EMBL" id="JALNTZ010000004">
    <property type="protein sequence ID" value="KAJ3656316.1"/>
    <property type="molecule type" value="Genomic_DNA"/>
</dbReference>
<dbReference type="Pfam" id="PF00782">
    <property type="entry name" value="DSPc"/>
    <property type="match status" value="1"/>
</dbReference>
<dbReference type="GO" id="GO:0005634">
    <property type="term" value="C:nucleus"/>
    <property type="evidence" value="ECO:0007669"/>
    <property type="project" value="UniProtKB-SubCell"/>
</dbReference>
<feature type="domain" description="Tyrosine-protein phosphatase" evidence="11">
    <location>
        <begin position="310"/>
        <end position="452"/>
    </location>
</feature>
<evidence type="ECO:0000313" key="13">
    <source>
        <dbReference type="EMBL" id="KAJ3656316.1"/>
    </source>
</evidence>
<comment type="catalytic activity">
    <reaction evidence="10">
        <text>O-phospho-L-tyrosyl-[protein] + H2O = L-tyrosyl-[protein] + phosphate</text>
        <dbReference type="Rhea" id="RHEA:10684"/>
        <dbReference type="Rhea" id="RHEA-COMP:10136"/>
        <dbReference type="Rhea" id="RHEA-COMP:20101"/>
        <dbReference type="ChEBI" id="CHEBI:15377"/>
        <dbReference type="ChEBI" id="CHEBI:43474"/>
        <dbReference type="ChEBI" id="CHEBI:46858"/>
        <dbReference type="ChEBI" id="CHEBI:61978"/>
        <dbReference type="EC" id="3.1.3.48"/>
    </reaction>
</comment>
<keyword evidence="6" id="KW-0904">Protein phosphatase</keyword>